<keyword evidence="3 8" id="KW-0808">Transferase</keyword>
<sequence length="487" mass="49842">MTLVAGVDSSTQSCKIVVRDAATGVLVREARASHPEGTEVHPDQWWRALGEAIEAVGGLDDVAALSVGGQQHGMVVLDADGRVIRPALLWNDTRSAAAARDLIAELGEGDEAAGRAAWADAVGSVPVASLTVTKLRWLADHEPENARRVAAICLPHDWLTWRLSGAASLETLTTDRSDASGTGYFDAVTNTYRRDLLARALRVSQEEAERIVLPRVIGPREAAARGGDDVDGRGLSHLALGPGCGDNAGAALGLGLRPGQTSVSLGTSGVVAAVSATPTHDASGLVTGFADATGAFLPLACTLNGARVLDAAKRVLGVAYDEFDALALSAAPGAAGLVHVPYLEGERTPNLPEARGVLTGMTLASLTPANYARASVEGLLCLMGACLDAVRAQGVAIEAVSLVGGGVKWVSARKLAPAVLGVPVDVPPADEYVAIGAARQAAWVLAGGEEPPAWEIAGVEHLTAEPAPEVRAAYDAAAALVARSQGA</sequence>
<dbReference type="Gene3D" id="3.30.420.40">
    <property type="match status" value="2"/>
</dbReference>
<protein>
    <recommendedName>
        <fullName evidence="8 9">Xylulose kinase</fullName>
        <shortName evidence="8 9">Xylulokinase</shortName>
        <ecNumber evidence="8 9">2.7.1.17</ecNumber>
    </recommendedName>
</protein>
<name>A0ABT4I4T8_9ACTO</name>
<keyword evidence="5 8" id="KW-0418">Kinase</keyword>
<keyword evidence="2 8" id="KW-0859">Xylose metabolism</keyword>
<evidence type="ECO:0000259" key="10">
    <source>
        <dbReference type="Pfam" id="PF00370"/>
    </source>
</evidence>
<dbReference type="Proteomes" id="UP001072034">
    <property type="component" value="Unassembled WGS sequence"/>
</dbReference>
<dbReference type="InterPro" id="IPR018485">
    <property type="entry name" value="FGGY_C"/>
</dbReference>
<evidence type="ECO:0000256" key="5">
    <source>
        <dbReference type="ARBA" id="ARBA00022777"/>
    </source>
</evidence>
<dbReference type="InterPro" id="IPR018484">
    <property type="entry name" value="FGGY_N"/>
</dbReference>
<feature type="binding site" evidence="8">
    <location>
        <begin position="71"/>
        <end position="72"/>
    </location>
    <ligand>
        <name>substrate</name>
    </ligand>
</feature>
<dbReference type="InterPro" id="IPR043129">
    <property type="entry name" value="ATPase_NBD"/>
</dbReference>
<keyword evidence="4 8" id="KW-0547">Nucleotide-binding</keyword>
<evidence type="ECO:0000256" key="1">
    <source>
        <dbReference type="ARBA" id="ARBA00009156"/>
    </source>
</evidence>
<dbReference type="EMBL" id="JAPTMY010000002">
    <property type="protein sequence ID" value="MCZ0856734.1"/>
    <property type="molecule type" value="Genomic_DNA"/>
</dbReference>
<reference evidence="12" key="1">
    <citation type="submission" date="2022-10" db="EMBL/GenBank/DDBJ databases">
        <title>Genome sequence of Actinomyces israelii ATCC 10048.</title>
        <authorList>
            <person name="Watt R.M."/>
            <person name="Tong W.M."/>
        </authorList>
    </citation>
    <scope>NUCLEOTIDE SEQUENCE</scope>
    <source>
        <strain evidence="12">ATCC 10048</strain>
    </source>
</reference>
<evidence type="ECO:0000259" key="11">
    <source>
        <dbReference type="Pfam" id="PF02782"/>
    </source>
</evidence>
<feature type="site" description="Important for activity" evidence="8">
    <location>
        <position position="8"/>
    </location>
</feature>
<keyword evidence="6 8" id="KW-0067">ATP-binding</keyword>
<evidence type="ECO:0000256" key="7">
    <source>
        <dbReference type="ARBA" id="ARBA00023277"/>
    </source>
</evidence>
<dbReference type="EC" id="2.7.1.17" evidence="8 9"/>
<dbReference type="PANTHER" id="PTHR43095:SF5">
    <property type="entry name" value="XYLULOSE KINASE"/>
    <property type="match status" value="1"/>
</dbReference>
<dbReference type="NCBIfam" id="TIGR01312">
    <property type="entry name" value="XylB"/>
    <property type="match status" value="1"/>
</dbReference>
<feature type="domain" description="Carbohydrate kinase FGGY N-terminal" evidence="10">
    <location>
        <begin position="4"/>
        <end position="221"/>
    </location>
</feature>
<evidence type="ECO:0000313" key="13">
    <source>
        <dbReference type="Proteomes" id="UP001072034"/>
    </source>
</evidence>
<dbReference type="Pfam" id="PF00370">
    <property type="entry name" value="FGGY_N"/>
    <property type="match status" value="1"/>
</dbReference>
<dbReference type="InterPro" id="IPR018483">
    <property type="entry name" value="Carb_kinase_FGGY_CS"/>
</dbReference>
<evidence type="ECO:0000256" key="6">
    <source>
        <dbReference type="ARBA" id="ARBA00022840"/>
    </source>
</evidence>
<accession>A0ABT4I4T8</accession>
<keyword evidence="7 8" id="KW-0119">Carbohydrate metabolism</keyword>
<dbReference type="InterPro" id="IPR006000">
    <property type="entry name" value="Xylulokinase"/>
</dbReference>
<dbReference type="SUPFAM" id="SSF53067">
    <property type="entry name" value="Actin-like ATPase domain"/>
    <property type="match status" value="2"/>
</dbReference>
<dbReference type="GO" id="GO:0004856">
    <property type="term" value="F:D-xylulokinase activity"/>
    <property type="evidence" value="ECO:0007669"/>
    <property type="project" value="UniProtKB-EC"/>
</dbReference>
<dbReference type="InterPro" id="IPR000577">
    <property type="entry name" value="Carb_kinase_FGGY"/>
</dbReference>
<evidence type="ECO:0000256" key="2">
    <source>
        <dbReference type="ARBA" id="ARBA00022629"/>
    </source>
</evidence>
<dbReference type="CDD" id="cd07809">
    <property type="entry name" value="ASKHA_NBD_FGGY_BaXK-like"/>
    <property type="match status" value="1"/>
</dbReference>
<feature type="active site" description="Proton acceptor" evidence="8">
    <location>
        <position position="246"/>
    </location>
</feature>
<dbReference type="RefSeq" id="WP_268916450.1">
    <property type="nucleotide sequence ID" value="NZ_JAPTMY010000002.1"/>
</dbReference>
<feature type="domain" description="Carbohydrate kinase FGGY C-terminal" evidence="11">
    <location>
        <begin position="262"/>
        <end position="443"/>
    </location>
</feature>
<keyword evidence="13" id="KW-1185">Reference proteome</keyword>
<evidence type="ECO:0000313" key="12">
    <source>
        <dbReference type="EMBL" id="MCZ0856734.1"/>
    </source>
</evidence>
<dbReference type="InterPro" id="IPR050406">
    <property type="entry name" value="FGGY_Carb_Kinase"/>
</dbReference>
<evidence type="ECO:0000256" key="9">
    <source>
        <dbReference type="RuleBase" id="RU364073"/>
    </source>
</evidence>
<dbReference type="PANTHER" id="PTHR43095">
    <property type="entry name" value="SUGAR KINASE"/>
    <property type="match status" value="1"/>
</dbReference>
<evidence type="ECO:0000256" key="4">
    <source>
        <dbReference type="ARBA" id="ARBA00022741"/>
    </source>
</evidence>
<dbReference type="PIRSF" id="PIRSF000538">
    <property type="entry name" value="GlpK"/>
    <property type="match status" value="1"/>
</dbReference>
<dbReference type="Pfam" id="PF02782">
    <property type="entry name" value="FGGY_C"/>
    <property type="match status" value="1"/>
</dbReference>
<proteinExistence type="inferred from homology"/>
<comment type="similarity">
    <text evidence="1 8 9">Belongs to the FGGY kinase family.</text>
</comment>
<gene>
    <name evidence="8 9 12" type="primary">xylB</name>
    <name evidence="12" type="ORF">OHJ16_01540</name>
</gene>
<comment type="caution">
    <text evidence="12">The sequence shown here is derived from an EMBL/GenBank/DDBJ whole genome shotgun (WGS) entry which is preliminary data.</text>
</comment>
<dbReference type="HAMAP" id="MF_02220">
    <property type="entry name" value="XylB"/>
    <property type="match status" value="1"/>
</dbReference>
<evidence type="ECO:0000256" key="3">
    <source>
        <dbReference type="ARBA" id="ARBA00022679"/>
    </source>
</evidence>
<dbReference type="PROSITE" id="PS00933">
    <property type="entry name" value="FGGY_KINASES_1"/>
    <property type="match status" value="1"/>
</dbReference>
<comment type="catalytic activity">
    <reaction evidence="8 9">
        <text>D-xylulose + ATP = D-xylulose 5-phosphate + ADP + H(+)</text>
        <dbReference type="Rhea" id="RHEA:10964"/>
        <dbReference type="ChEBI" id="CHEBI:15378"/>
        <dbReference type="ChEBI" id="CHEBI:17140"/>
        <dbReference type="ChEBI" id="CHEBI:30616"/>
        <dbReference type="ChEBI" id="CHEBI:57737"/>
        <dbReference type="ChEBI" id="CHEBI:456216"/>
        <dbReference type="EC" id="2.7.1.17"/>
    </reaction>
</comment>
<evidence type="ECO:0000256" key="8">
    <source>
        <dbReference type="HAMAP-Rule" id="MF_02220"/>
    </source>
</evidence>
<comment type="function">
    <text evidence="8">Catalyzes the phosphorylation of D-xylulose to D-xylulose 5-phosphate.</text>
</comment>
<organism evidence="12 13">
    <name type="scientific">Actinomyces israelii</name>
    <dbReference type="NCBI Taxonomy" id="1659"/>
    <lineage>
        <taxon>Bacteria</taxon>
        <taxon>Bacillati</taxon>
        <taxon>Actinomycetota</taxon>
        <taxon>Actinomycetes</taxon>
        <taxon>Actinomycetales</taxon>
        <taxon>Actinomycetaceae</taxon>
        <taxon>Actinomyces</taxon>
    </lineage>
</organism>